<keyword evidence="1 3" id="KW-0853">WD repeat</keyword>
<dbReference type="InterPro" id="IPR036322">
    <property type="entry name" value="WD40_repeat_dom_sf"/>
</dbReference>
<feature type="repeat" description="WD" evidence="3">
    <location>
        <begin position="172"/>
        <end position="209"/>
    </location>
</feature>
<proteinExistence type="predicted"/>
<sequence length="209" mass="22248">APSSDRTGRTPANVIDYAEGTPGVLASGGSDGLVRLWDERSQGCLGTLEVLGEVNETSFSSCATYLQASSTNNYAVIYDVRRLSAGPLHVLSHGPPASVVNPTNEDGDERDGPRGITVRPNVVDEGDQGINTAQWFEGGTRLVTGSGNSSVAVWDVALGDPMIHWMPRDSHTYAHRRSVNSIAIKPGGHLFASGGDEQKILLYDFVRPS</sequence>
<dbReference type="Proteomes" id="UP001190700">
    <property type="component" value="Unassembled WGS sequence"/>
</dbReference>
<dbReference type="InterPro" id="IPR001680">
    <property type="entry name" value="WD40_rpt"/>
</dbReference>
<evidence type="ECO:0000313" key="6">
    <source>
        <dbReference type="Proteomes" id="UP001190700"/>
    </source>
</evidence>
<dbReference type="Pfam" id="PF00400">
    <property type="entry name" value="WD40"/>
    <property type="match status" value="3"/>
</dbReference>
<dbReference type="PRINTS" id="PR00320">
    <property type="entry name" value="GPROTEINBRPT"/>
</dbReference>
<accession>A0AAE0FRF9</accession>
<evidence type="ECO:0000256" key="3">
    <source>
        <dbReference type="PROSITE-ProRule" id="PRU00221"/>
    </source>
</evidence>
<reference evidence="5 6" key="1">
    <citation type="journal article" date="2015" name="Genome Biol. Evol.">
        <title>Comparative Genomics of a Bacterivorous Green Alga Reveals Evolutionary Causalities and Consequences of Phago-Mixotrophic Mode of Nutrition.</title>
        <authorList>
            <person name="Burns J.A."/>
            <person name="Paasch A."/>
            <person name="Narechania A."/>
            <person name="Kim E."/>
        </authorList>
    </citation>
    <scope>NUCLEOTIDE SEQUENCE [LARGE SCALE GENOMIC DNA]</scope>
    <source>
        <strain evidence="5 6">PLY_AMNH</strain>
    </source>
</reference>
<feature type="repeat" description="WD" evidence="3">
    <location>
        <begin position="123"/>
        <end position="156"/>
    </location>
</feature>
<evidence type="ECO:0000256" key="1">
    <source>
        <dbReference type="ARBA" id="ARBA00022574"/>
    </source>
</evidence>
<dbReference type="InterPro" id="IPR020472">
    <property type="entry name" value="WD40_PAC1"/>
</dbReference>
<evidence type="ECO:0000256" key="2">
    <source>
        <dbReference type="ARBA" id="ARBA00022737"/>
    </source>
</evidence>
<evidence type="ECO:0008006" key="7">
    <source>
        <dbReference type="Google" id="ProtNLM"/>
    </source>
</evidence>
<dbReference type="PROSITE" id="PS00678">
    <property type="entry name" value="WD_REPEATS_1"/>
    <property type="match status" value="1"/>
</dbReference>
<dbReference type="InterPro" id="IPR015943">
    <property type="entry name" value="WD40/YVTN_repeat-like_dom_sf"/>
</dbReference>
<protein>
    <recommendedName>
        <fullName evidence="7">Guanine nucleotide-binding protein subunit beta-like protein</fullName>
    </recommendedName>
</protein>
<feature type="non-terminal residue" evidence="5">
    <location>
        <position position="1"/>
    </location>
</feature>
<keyword evidence="2" id="KW-0677">Repeat</keyword>
<gene>
    <name evidence="5" type="ORF">CYMTET_27420</name>
</gene>
<dbReference type="AlphaFoldDB" id="A0AAE0FRF9"/>
<dbReference type="PROSITE" id="PS50082">
    <property type="entry name" value="WD_REPEATS_2"/>
    <property type="match status" value="3"/>
</dbReference>
<dbReference type="Gene3D" id="2.130.10.10">
    <property type="entry name" value="YVTN repeat-like/Quinoprotein amine dehydrogenase"/>
    <property type="match status" value="2"/>
</dbReference>
<feature type="region of interest" description="Disordered" evidence="4">
    <location>
        <begin position="94"/>
        <end position="116"/>
    </location>
</feature>
<dbReference type="EMBL" id="LGRX02015033">
    <property type="protein sequence ID" value="KAK3263796.1"/>
    <property type="molecule type" value="Genomic_DNA"/>
</dbReference>
<feature type="repeat" description="WD" evidence="3">
    <location>
        <begin position="25"/>
        <end position="47"/>
    </location>
</feature>
<name>A0AAE0FRF9_9CHLO</name>
<evidence type="ECO:0000313" key="5">
    <source>
        <dbReference type="EMBL" id="KAK3263796.1"/>
    </source>
</evidence>
<dbReference type="InterPro" id="IPR019775">
    <property type="entry name" value="WD40_repeat_CS"/>
</dbReference>
<evidence type="ECO:0000256" key="4">
    <source>
        <dbReference type="SAM" id="MobiDB-lite"/>
    </source>
</evidence>
<dbReference type="PANTHER" id="PTHR19879">
    <property type="entry name" value="TRANSCRIPTION INITIATION FACTOR TFIID"/>
    <property type="match status" value="1"/>
</dbReference>
<dbReference type="SMART" id="SM00320">
    <property type="entry name" value="WD40"/>
    <property type="match status" value="4"/>
</dbReference>
<keyword evidence="6" id="KW-1185">Reference proteome</keyword>
<organism evidence="5 6">
    <name type="scientific">Cymbomonas tetramitiformis</name>
    <dbReference type="NCBI Taxonomy" id="36881"/>
    <lineage>
        <taxon>Eukaryota</taxon>
        <taxon>Viridiplantae</taxon>
        <taxon>Chlorophyta</taxon>
        <taxon>Pyramimonadophyceae</taxon>
        <taxon>Pyramimonadales</taxon>
        <taxon>Pyramimonadaceae</taxon>
        <taxon>Cymbomonas</taxon>
    </lineage>
</organism>
<dbReference type="PANTHER" id="PTHR19879:SF9">
    <property type="entry name" value="TRANSCRIPTION INITIATION FACTOR TFIID SUBUNIT 5"/>
    <property type="match status" value="1"/>
</dbReference>
<comment type="caution">
    <text evidence="5">The sequence shown here is derived from an EMBL/GenBank/DDBJ whole genome shotgun (WGS) entry which is preliminary data.</text>
</comment>
<dbReference type="SUPFAM" id="SSF50978">
    <property type="entry name" value="WD40 repeat-like"/>
    <property type="match status" value="1"/>
</dbReference>
<dbReference type="PROSITE" id="PS50294">
    <property type="entry name" value="WD_REPEATS_REGION"/>
    <property type="match status" value="1"/>
</dbReference>